<comment type="caution">
    <text evidence="2">The sequence shown here is derived from an EMBL/GenBank/DDBJ whole genome shotgun (WGS) entry which is preliminary data.</text>
</comment>
<keyword evidence="1" id="KW-0732">Signal</keyword>
<reference evidence="2 3" key="2">
    <citation type="submission" date="2016-12" db="EMBL/GenBank/DDBJ databases">
        <title>Draft Genome Sequence of Cystobacter ferrugineus Strain Cbfe23.</title>
        <authorList>
            <person name="Akbar S."/>
            <person name="Dowd S.E."/>
            <person name="Stevens D.C."/>
        </authorList>
    </citation>
    <scope>NUCLEOTIDE SEQUENCE [LARGE SCALE GENOMIC DNA]</scope>
    <source>
        <strain evidence="2 3">Cbfe23</strain>
    </source>
</reference>
<name>A0A1L9AX79_9BACT</name>
<dbReference type="RefSeq" id="WP_071904436.1">
    <property type="nucleotide sequence ID" value="NZ_MPIN01000018.1"/>
</dbReference>
<organism evidence="2 3">
    <name type="scientific">Cystobacter ferrugineus</name>
    <dbReference type="NCBI Taxonomy" id="83449"/>
    <lineage>
        <taxon>Bacteria</taxon>
        <taxon>Pseudomonadati</taxon>
        <taxon>Myxococcota</taxon>
        <taxon>Myxococcia</taxon>
        <taxon>Myxococcales</taxon>
        <taxon>Cystobacterineae</taxon>
        <taxon>Archangiaceae</taxon>
        <taxon>Cystobacter</taxon>
    </lineage>
</organism>
<accession>A0A1L9AX79</accession>
<dbReference type="STRING" id="83449.BON30_43220"/>
<feature type="chain" id="PRO_5012499220" evidence="1">
    <location>
        <begin position="22"/>
        <end position="83"/>
    </location>
</feature>
<gene>
    <name evidence="2" type="ORF">BON30_43220</name>
</gene>
<dbReference type="EMBL" id="MPIN01000018">
    <property type="protein sequence ID" value="OJH34607.1"/>
    <property type="molecule type" value="Genomic_DNA"/>
</dbReference>
<protein>
    <submittedName>
        <fullName evidence="2">Uncharacterized protein</fullName>
    </submittedName>
</protein>
<dbReference type="AlphaFoldDB" id="A0A1L9AX79"/>
<reference evidence="3" key="1">
    <citation type="submission" date="2016-11" db="EMBL/GenBank/DDBJ databases">
        <authorList>
            <person name="Shukria A."/>
            <person name="Stevens D.C."/>
        </authorList>
    </citation>
    <scope>NUCLEOTIDE SEQUENCE [LARGE SCALE GENOMIC DNA]</scope>
    <source>
        <strain evidence="3">Cbfe23</strain>
    </source>
</reference>
<evidence type="ECO:0000313" key="2">
    <source>
        <dbReference type="EMBL" id="OJH34607.1"/>
    </source>
</evidence>
<sequence length="83" mass="8681">MMNALKMGLFGLALGVMGAVAFPTQEAEAQSCFPTSCVPNSVCCSKCNPNYQACLVSAGNNSSKISSCVQVRSYCESSCYSTC</sequence>
<dbReference type="OrthoDB" id="5537728at2"/>
<evidence type="ECO:0000256" key="1">
    <source>
        <dbReference type="SAM" id="SignalP"/>
    </source>
</evidence>
<proteinExistence type="predicted"/>
<feature type="signal peptide" evidence="1">
    <location>
        <begin position="1"/>
        <end position="21"/>
    </location>
</feature>
<keyword evidence="3" id="KW-1185">Reference proteome</keyword>
<evidence type="ECO:0000313" key="3">
    <source>
        <dbReference type="Proteomes" id="UP000182229"/>
    </source>
</evidence>
<dbReference type="Proteomes" id="UP000182229">
    <property type="component" value="Unassembled WGS sequence"/>
</dbReference>